<dbReference type="PROSITE" id="PS00236">
    <property type="entry name" value="NEUROTR_ION_CHANNEL"/>
    <property type="match status" value="1"/>
</dbReference>
<evidence type="ECO:0000256" key="4">
    <source>
        <dbReference type="ARBA" id="ARBA00022475"/>
    </source>
</evidence>
<comment type="similarity">
    <text evidence="11">Belongs to the ligand-gated ion channel (TC 1.A.9) family.</text>
</comment>
<evidence type="ECO:0000256" key="2">
    <source>
        <dbReference type="ARBA" id="ARBA00004236"/>
    </source>
</evidence>
<comment type="caution">
    <text evidence="14">The sequence shown here is derived from an EMBL/GenBank/DDBJ whole genome shotgun (WGS) entry which is preliminary data.</text>
</comment>
<dbReference type="PRINTS" id="PR00253">
    <property type="entry name" value="GABAARECEPTR"/>
</dbReference>
<evidence type="ECO:0000313" key="15">
    <source>
        <dbReference type="Proteomes" id="UP000288716"/>
    </source>
</evidence>
<evidence type="ECO:0000259" key="13">
    <source>
        <dbReference type="Pfam" id="PF02932"/>
    </source>
</evidence>
<dbReference type="InterPro" id="IPR006201">
    <property type="entry name" value="Neur_channel"/>
</dbReference>
<evidence type="ECO:0000256" key="6">
    <source>
        <dbReference type="ARBA" id="ARBA00022729"/>
    </source>
</evidence>
<feature type="transmembrane region" description="Helical" evidence="11">
    <location>
        <begin position="314"/>
        <end position="336"/>
    </location>
</feature>
<dbReference type="GO" id="GO:0005886">
    <property type="term" value="C:plasma membrane"/>
    <property type="evidence" value="ECO:0007669"/>
    <property type="project" value="UniProtKB-SubCell"/>
</dbReference>
<comment type="subcellular location">
    <subcellularLocation>
        <location evidence="2">Cell membrane</location>
    </subcellularLocation>
    <subcellularLocation>
        <location evidence="1">Membrane</location>
        <topology evidence="1">Multi-pass membrane protein</topology>
    </subcellularLocation>
</comment>
<evidence type="ECO:0000256" key="3">
    <source>
        <dbReference type="ARBA" id="ARBA00022448"/>
    </source>
</evidence>
<dbReference type="SUPFAM" id="SSF90112">
    <property type="entry name" value="Neurotransmitter-gated ion-channel transmembrane pore"/>
    <property type="match status" value="1"/>
</dbReference>
<evidence type="ECO:0000256" key="9">
    <source>
        <dbReference type="ARBA" id="ARBA00023136"/>
    </source>
</evidence>
<evidence type="ECO:0000256" key="10">
    <source>
        <dbReference type="ARBA" id="ARBA00023303"/>
    </source>
</evidence>
<dbReference type="InterPro" id="IPR018000">
    <property type="entry name" value="Neurotransmitter_ion_chnl_CS"/>
</dbReference>
<dbReference type="Gene3D" id="1.20.58.390">
    <property type="entry name" value="Neurotransmitter-gated ion-channel transmembrane domain"/>
    <property type="match status" value="1"/>
</dbReference>
<name>A0A443SIZ6_9ACAR</name>
<evidence type="ECO:0000259" key="12">
    <source>
        <dbReference type="Pfam" id="PF02931"/>
    </source>
</evidence>
<dbReference type="GO" id="GO:0099095">
    <property type="term" value="F:ligand-gated monoatomic anion channel activity"/>
    <property type="evidence" value="ECO:0007669"/>
    <property type="project" value="UniProtKB-ARBA"/>
</dbReference>
<evidence type="ECO:0000313" key="14">
    <source>
        <dbReference type="EMBL" id="RWS27488.1"/>
    </source>
</evidence>
<dbReference type="Gene3D" id="2.70.170.10">
    <property type="entry name" value="Neurotransmitter-gated ion-channel ligand-binding domain"/>
    <property type="match status" value="1"/>
</dbReference>
<dbReference type="InterPro" id="IPR036719">
    <property type="entry name" value="Neuro-gated_channel_TM_sf"/>
</dbReference>
<dbReference type="PANTHER" id="PTHR18945">
    <property type="entry name" value="NEUROTRANSMITTER GATED ION CHANNEL"/>
    <property type="match status" value="1"/>
</dbReference>
<dbReference type="InterPro" id="IPR036734">
    <property type="entry name" value="Neur_chan_lig-bd_sf"/>
</dbReference>
<feature type="domain" description="Neurotransmitter-gated ion-channel transmembrane" evidence="13">
    <location>
        <begin position="258"/>
        <end position="343"/>
    </location>
</feature>
<keyword evidence="10 11" id="KW-0407">Ion channel</keyword>
<dbReference type="InterPro" id="IPR006028">
    <property type="entry name" value="GABAA/Glycine_rcpt"/>
</dbReference>
<evidence type="ECO:0000256" key="7">
    <source>
        <dbReference type="ARBA" id="ARBA00022989"/>
    </source>
</evidence>
<dbReference type="SUPFAM" id="SSF63712">
    <property type="entry name" value="Nicotinic receptor ligand binding domain-like"/>
    <property type="match status" value="1"/>
</dbReference>
<comment type="caution">
    <text evidence="11">Lacks conserved residue(s) required for the propagation of feature annotation.</text>
</comment>
<dbReference type="OrthoDB" id="6422395at2759"/>
<dbReference type="GO" id="GO:0005230">
    <property type="term" value="F:extracellular ligand-gated monoatomic ion channel activity"/>
    <property type="evidence" value="ECO:0007669"/>
    <property type="project" value="InterPro"/>
</dbReference>
<feature type="transmembrane region" description="Helical" evidence="11">
    <location>
        <begin position="254"/>
        <end position="274"/>
    </location>
</feature>
<evidence type="ECO:0000256" key="5">
    <source>
        <dbReference type="ARBA" id="ARBA00022692"/>
    </source>
</evidence>
<keyword evidence="4" id="KW-1003">Cell membrane</keyword>
<proteinExistence type="inferred from homology"/>
<dbReference type="STRING" id="299467.A0A443SIZ6"/>
<keyword evidence="6" id="KW-0732">Signal</keyword>
<dbReference type="VEuPathDB" id="VectorBase:LDEU004551"/>
<dbReference type="PRINTS" id="PR00252">
    <property type="entry name" value="NRIONCHANNEL"/>
</dbReference>
<evidence type="ECO:0000256" key="8">
    <source>
        <dbReference type="ARBA" id="ARBA00023065"/>
    </source>
</evidence>
<accession>A0A443SIZ6</accession>
<sequence length="379" mass="43867">MHELKKQRLLRDFSKSNFCEKLTQSLREEKELYAKLSAKVLQLFRSFFAHTSTSIIDENYDRLIAPKKNGDPVFVSVSIFVLNIRSVRSRDLVNSLIQSFTADLFVHQYWIDERLKFPKGAEKSINLHGSYKEIIWIPDMYFKNGISGEITTHSFKTTYFVLYNNNKVFMASRVSVDLVCEMHFRKYPHDEHICDITLMSLVLRWKTFQLTARLFNTDYNISFVKNATCDKTYQIGTFSCVTGKFLLVRDSGNFFTKYVPSFTIVIASFVGFWIPTGSYPARASVVVTSMLALITQQLQTTSDIKTSYFVCINIWMNICTTIVFCCLLEFAFAIIWEQNKQKQIAKKSIETSEGDAPPEGRVKSVLKKFEKHNRNPVDQ</sequence>
<keyword evidence="3 11" id="KW-0813">Transport</keyword>
<evidence type="ECO:0000256" key="11">
    <source>
        <dbReference type="RuleBase" id="RU000687"/>
    </source>
</evidence>
<dbReference type="AlphaFoldDB" id="A0A443SIZ6"/>
<feature type="domain" description="Neurotransmitter-gated ion-channel ligand-binding" evidence="12">
    <location>
        <begin position="57"/>
        <end position="207"/>
    </location>
</feature>
<keyword evidence="9 11" id="KW-0472">Membrane</keyword>
<dbReference type="InterPro" id="IPR006202">
    <property type="entry name" value="Neur_chan_lig-bd"/>
</dbReference>
<reference evidence="14 15" key="1">
    <citation type="journal article" date="2018" name="Gigascience">
        <title>Genomes of trombidid mites reveal novel predicted allergens and laterally-transferred genes associated with secondary metabolism.</title>
        <authorList>
            <person name="Dong X."/>
            <person name="Chaisiri K."/>
            <person name="Xia D."/>
            <person name="Armstrong S.D."/>
            <person name="Fang Y."/>
            <person name="Donnelly M.J."/>
            <person name="Kadowaki T."/>
            <person name="McGarry J.W."/>
            <person name="Darby A.C."/>
            <person name="Makepeace B.L."/>
        </authorList>
    </citation>
    <scope>NUCLEOTIDE SEQUENCE [LARGE SCALE GENOMIC DNA]</scope>
    <source>
        <strain evidence="14">UoL-UT</strain>
    </source>
</reference>
<dbReference type="InterPro" id="IPR006029">
    <property type="entry name" value="Neurotrans-gated_channel_TM"/>
</dbReference>
<keyword evidence="7 11" id="KW-1133">Transmembrane helix</keyword>
<dbReference type="InterPro" id="IPR038050">
    <property type="entry name" value="Neuro_actylchol_rec"/>
</dbReference>
<keyword evidence="14" id="KW-0675">Receptor</keyword>
<keyword evidence="5 11" id="KW-0812">Transmembrane</keyword>
<feature type="non-terminal residue" evidence="14">
    <location>
        <position position="379"/>
    </location>
</feature>
<dbReference type="CDD" id="cd18987">
    <property type="entry name" value="LGIC_ECD_anion"/>
    <property type="match status" value="1"/>
</dbReference>
<keyword evidence="15" id="KW-1185">Reference proteome</keyword>
<evidence type="ECO:0000256" key="1">
    <source>
        <dbReference type="ARBA" id="ARBA00004141"/>
    </source>
</evidence>
<dbReference type="Proteomes" id="UP000288716">
    <property type="component" value="Unassembled WGS sequence"/>
</dbReference>
<gene>
    <name evidence="14" type="ORF">B4U80_10960</name>
</gene>
<organism evidence="14 15">
    <name type="scientific">Leptotrombidium deliense</name>
    <dbReference type="NCBI Taxonomy" id="299467"/>
    <lineage>
        <taxon>Eukaryota</taxon>
        <taxon>Metazoa</taxon>
        <taxon>Ecdysozoa</taxon>
        <taxon>Arthropoda</taxon>
        <taxon>Chelicerata</taxon>
        <taxon>Arachnida</taxon>
        <taxon>Acari</taxon>
        <taxon>Acariformes</taxon>
        <taxon>Trombidiformes</taxon>
        <taxon>Prostigmata</taxon>
        <taxon>Anystina</taxon>
        <taxon>Parasitengona</taxon>
        <taxon>Trombiculoidea</taxon>
        <taxon>Trombiculidae</taxon>
        <taxon>Leptotrombidium</taxon>
    </lineage>
</organism>
<dbReference type="Pfam" id="PF02931">
    <property type="entry name" value="Neur_chan_LBD"/>
    <property type="match status" value="1"/>
</dbReference>
<dbReference type="Pfam" id="PF02932">
    <property type="entry name" value="Neur_chan_memb"/>
    <property type="match status" value="1"/>
</dbReference>
<keyword evidence="8 11" id="KW-0406">Ion transport</keyword>
<protein>
    <submittedName>
        <fullName evidence="14">Glycine receptor subunit alphaZ1-like protein</fullName>
    </submittedName>
</protein>
<dbReference type="GO" id="GO:0004888">
    <property type="term" value="F:transmembrane signaling receptor activity"/>
    <property type="evidence" value="ECO:0007669"/>
    <property type="project" value="InterPro"/>
</dbReference>
<dbReference type="GO" id="GO:0005254">
    <property type="term" value="F:chloride channel activity"/>
    <property type="evidence" value="ECO:0007669"/>
    <property type="project" value="UniProtKB-ARBA"/>
</dbReference>
<dbReference type="EMBL" id="NCKV01001980">
    <property type="protein sequence ID" value="RWS27488.1"/>
    <property type="molecule type" value="Genomic_DNA"/>
</dbReference>